<evidence type="ECO:0000259" key="2">
    <source>
        <dbReference type="Pfam" id="PF00501"/>
    </source>
</evidence>
<evidence type="ECO:0000313" key="6">
    <source>
        <dbReference type="EMBL" id="SON51852.1"/>
    </source>
</evidence>
<dbReference type="EMBL" id="LT960612">
    <property type="protein sequence ID" value="SON51852.1"/>
    <property type="molecule type" value="Genomic_DNA"/>
</dbReference>
<evidence type="ECO:0000313" key="7">
    <source>
        <dbReference type="Proteomes" id="UP000235828"/>
    </source>
</evidence>
<evidence type="ECO:0008006" key="8">
    <source>
        <dbReference type="Google" id="ProtNLM"/>
    </source>
</evidence>
<dbReference type="NCBIfam" id="TIGR01733">
    <property type="entry name" value="AA-adenyl-dom"/>
    <property type="match status" value="1"/>
</dbReference>
<dbReference type="InterPro" id="IPR000873">
    <property type="entry name" value="AMP-dep_synth/lig_dom"/>
</dbReference>
<protein>
    <recommendedName>
        <fullName evidence="8">Carrier domain-containing protein</fullName>
    </recommendedName>
</protein>
<dbReference type="RefSeq" id="WP_172443173.1">
    <property type="nucleotide sequence ID" value="NZ_LT960612.1"/>
</dbReference>
<reference evidence="6 7" key="1">
    <citation type="submission" date="2017-10" db="EMBL/GenBank/DDBJ databases">
        <authorList>
            <person name="Banno H."/>
            <person name="Chua N.-H."/>
        </authorList>
    </citation>
    <scope>NUCLEOTIDE SEQUENCE [LARGE SCALE GENOMIC DNA]</scope>
    <source>
        <strain evidence="6">Vibrio tapetis CECT4600</strain>
    </source>
</reference>
<dbReference type="SUPFAM" id="SSF47336">
    <property type="entry name" value="ACP-like"/>
    <property type="match status" value="1"/>
</dbReference>
<organism evidence="6 7">
    <name type="scientific">Vibrio tapetis subsp. tapetis</name>
    <dbReference type="NCBI Taxonomy" id="1671868"/>
    <lineage>
        <taxon>Bacteria</taxon>
        <taxon>Pseudomonadati</taxon>
        <taxon>Pseudomonadota</taxon>
        <taxon>Gammaproteobacteria</taxon>
        <taxon>Vibrionales</taxon>
        <taxon>Vibrionaceae</taxon>
        <taxon>Vibrio</taxon>
    </lineage>
</organism>
<dbReference type="Pfam" id="PF00501">
    <property type="entry name" value="AMP-binding"/>
    <property type="match status" value="1"/>
</dbReference>
<accession>A0A2N8ZIX2</accession>
<dbReference type="GO" id="GO:0043041">
    <property type="term" value="P:amino acid activation for nonribosomal peptide biosynthetic process"/>
    <property type="evidence" value="ECO:0007669"/>
    <property type="project" value="TreeGrafter"/>
</dbReference>
<keyword evidence="1" id="KW-0436">Ligase</keyword>
<dbReference type="Pfam" id="PF00668">
    <property type="entry name" value="Condensation"/>
    <property type="match status" value="1"/>
</dbReference>
<dbReference type="InterPro" id="IPR020845">
    <property type="entry name" value="AMP-binding_CS"/>
</dbReference>
<gene>
    <name evidence="6" type="ORF">VTAP4600_B0241</name>
</gene>
<dbReference type="InterPro" id="IPR057737">
    <property type="entry name" value="Condensation_MtbB-like"/>
</dbReference>
<dbReference type="Gene3D" id="3.30.559.30">
    <property type="entry name" value="Nonribosomal peptide synthetase, condensation domain"/>
    <property type="match status" value="1"/>
</dbReference>
<dbReference type="InterPro" id="IPR009081">
    <property type="entry name" value="PP-bd_ACP"/>
</dbReference>
<name>A0A2N8ZIX2_9VIBR</name>
<evidence type="ECO:0000259" key="4">
    <source>
        <dbReference type="Pfam" id="PF00668"/>
    </source>
</evidence>
<feature type="domain" description="Condensation" evidence="4">
    <location>
        <begin position="98"/>
        <end position="496"/>
    </location>
</feature>
<dbReference type="Gene3D" id="3.40.50.12780">
    <property type="entry name" value="N-terminal domain of ligase-like"/>
    <property type="match status" value="1"/>
</dbReference>
<dbReference type="Gene3D" id="3.30.300.30">
    <property type="match status" value="1"/>
</dbReference>
<dbReference type="Gene3D" id="3.30.559.10">
    <property type="entry name" value="Chloramphenicol acetyltransferase-like domain"/>
    <property type="match status" value="1"/>
</dbReference>
<dbReference type="InterPro" id="IPR042099">
    <property type="entry name" value="ANL_N_sf"/>
</dbReference>
<dbReference type="Proteomes" id="UP000235828">
    <property type="component" value="Chromosome B"/>
</dbReference>
<dbReference type="GO" id="GO:0016874">
    <property type="term" value="F:ligase activity"/>
    <property type="evidence" value="ECO:0007669"/>
    <property type="project" value="UniProtKB-KW"/>
</dbReference>
<dbReference type="Gene3D" id="1.10.10.1830">
    <property type="entry name" value="Non-ribosomal peptide synthase, adenylation domain"/>
    <property type="match status" value="1"/>
</dbReference>
<evidence type="ECO:0000256" key="1">
    <source>
        <dbReference type="ARBA" id="ARBA00022598"/>
    </source>
</evidence>
<feature type="domain" description="AMP-dependent synthetase/ligase" evidence="2">
    <location>
        <begin position="521"/>
        <end position="866"/>
    </location>
</feature>
<keyword evidence="7" id="KW-1185">Reference proteome</keyword>
<dbReference type="InterPro" id="IPR001242">
    <property type="entry name" value="Condensation_dom"/>
</dbReference>
<dbReference type="GO" id="GO:0044550">
    <property type="term" value="P:secondary metabolite biosynthetic process"/>
    <property type="evidence" value="ECO:0007669"/>
    <property type="project" value="TreeGrafter"/>
</dbReference>
<dbReference type="InterPro" id="IPR010071">
    <property type="entry name" value="AA_adenyl_dom"/>
</dbReference>
<dbReference type="KEGG" id="vta:B0241"/>
<dbReference type="AlphaFoldDB" id="A0A2N8ZIX2"/>
<evidence type="ECO:0000259" key="5">
    <source>
        <dbReference type="Pfam" id="PF18563"/>
    </source>
</evidence>
<dbReference type="SUPFAM" id="SSF52777">
    <property type="entry name" value="CoA-dependent acyltransferases"/>
    <property type="match status" value="2"/>
</dbReference>
<dbReference type="GO" id="GO:0031177">
    <property type="term" value="F:phosphopantetheine binding"/>
    <property type="evidence" value="ECO:0007669"/>
    <property type="project" value="TreeGrafter"/>
</dbReference>
<sequence length="1083" mass="122037">MNHKDTYSLLKQFKAKGIKLRALNGQLKVSIQSGTLDAETRELLTLNKDKLLSYLSEKSSNGTIASFVEQRFEPFNLNENQQAYWLGRSASVDGGGVAIHLYFEIDATELDINRLHNTWDTMVRRHDMLRAVVTSDGQQRILKEVTVAPFRMIEANKPNFDAALLNTRNRLSHANYDLTKWPQHTFQVVTSSNKKTLCLSIDCWCIDGWSYQILFQEWLQLYRDEGALSEVELTFRDYCTHLNSEQCSIQQQDYIDNMAGSLPPAPSLPECSLSQSVPRFQRYERWLSDKKVQQLKNWCSNKGVTLASTLLTLYAEVLQLWSSNDSFTVNVPRFNRNTDDSRVNHIIGEFATFSLISFDFTVEMDRVSRIKHAQKVVLESVEAGVSGVDILRKRNELSQSVQTMPFVFTNAPEWVTQSGEKQSFIDTLRQLGPLEYAISQTPQVKVDCQYHESRDGLYVFWDAREDAFYPDQIEQMFDLFLNGILDLVEQPEKEQRPKVDSVALIPEEHLLQESLWADFSNTVLRYPNKVAIVCEDGEMTWAQLNERVNALSGHISSLNLAPSQPILIMAEKGWKQVAASLSVMHQGHIAVPLDCSNPAERIQFISDDTRAPLILCTEIYEEKAAKLGLPILDIAKVSGNGAVARTQPYSETMLIIYTSGSTGQPKGVKISAVAMNNAVSATIERFQFDHRDVFFGLTQLHHDMAWFDLLAAVKTGGQLVYPASKDCRDPLAWNRQIERYGVTCWNSVPQLMQMLLTALKQKSPGALSSVRIAFLGGDWIPLSTNSDMKTSLPNARLVSVGGPTETTLWNIMYEVDIFDNTWSSVPYGKPIANNQYRILDRHGRDCPPWVEGEMCCSGIGVTQGYLNRPELEVDKFFEPEDGCRYYRTGDIGRYRADGEIEFIGRKDDQIMVGGYRIESQEIHRALESHKGVNQAQILVDNGQLQAFVVGEHDHTVSAGQLDSLLRNMLPEQMIPSVYFVVKAIPLTGNGKVDKAALASSDSQLLAFSQIDAADILLSEHKRVAMLWKQVLGRAPQKTNDDFFLFGGHSLAAVELFALMFPQGHDTQSVVSLFELRTVAQHAS</sequence>
<feature type="domain" description="TubC N-terminal docking" evidence="5">
    <location>
        <begin position="8"/>
        <end position="57"/>
    </location>
</feature>
<dbReference type="InterPro" id="IPR045851">
    <property type="entry name" value="AMP-bd_C_sf"/>
</dbReference>
<evidence type="ECO:0000259" key="3">
    <source>
        <dbReference type="Pfam" id="PF00550"/>
    </source>
</evidence>
<feature type="domain" description="Carrier" evidence="3">
    <location>
        <begin position="1022"/>
        <end position="1058"/>
    </location>
</feature>
<dbReference type="Pfam" id="PF18563">
    <property type="entry name" value="TubC_N"/>
    <property type="match status" value="1"/>
</dbReference>
<dbReference type="PROSITE" id="PS00455">
    <property type="entry name" value="AMP_BINDING"/>
    <property type="match status" value="1"/>
</dbReference>
<dbReference type="InterPro" id="IPR036736">
    <property type="entry name" value="ACP-like_sf"/>
</dbReference>
<dbReference type="Gene3D" id="1.10.1200.10">
    <property type="entry name" value="ACP-like"/>
    <property type="match status" value="1"/>
</dbReference>
<dbReference type="SUPFAM" id="SSF56801">
    <property type="entry name" value="Acetyl-CoA synthetase-like"/>
    <property type="match status" value="1"/>
</dbReference>
<dbReference type="PANTHER" id="PTHR45527">
    <property type="entry name" value="NONRIBOSOMAL PEPTIDE SYNTHETASE"/>
    <property type="match status" value="1"/>
</dbReference>
<dbReference type="CDD" id="cd19535">
    <property type="entry name" value="Cyc_NRPS"/>
    <property type="match status" value="1"/>
</dbReference>
<dbReference type="InterPro" id="IPR023213">
    <property type="entry name" value="CAT-like_dom_sf"/>
</dbReference>
<dbReference type="GO" id="GO:0005737">
    <property type="term" value="C:cytoplasm"/>
    <property type="evidence" value="ECO:0007669"/>
    <property type="project" value="TreeGrafter"/>
</dbReference>
<dbReference type="Pfam" id="PF00550">
    <property type="entry name" value="PP-binding"/>
    <property type="match status" value="1"/>
</dbReference>
<dbReference type="PANTHER" id="PTHR45527:SF10">
    <property type="entry name" value="PYOCHELIN SYNTHASE PCHF"/>
    <property type="match status" value="1"/>
</dbReference>
<dbReference type="FunFam" id="3.30.559.10:FF:000023">
    <property type="entry name" value="Non-ribosomal peptide synthetase"/>
    <property type="match status" value="1"/>
</dbReference>
<dbReference type="InterPro" id="IPR041464">
    <property type="entry name" value="TubC_N"/>
</dbReference>
<dbReference type="InterPro" id="IPR044894">
    <property type="entry name" value="TubC_N_sf"/>
</dbReference>
<proteinExistence type="predicted"/>